<gene>
    <name evidence="10" type="ORF">DB30_07613</name>
</gene>
<dbReference type="GO" id="GO:0006826">
    <property type="term" value="P:iron ion transport"/>
    <property type="evidence" value="ECO:0007669"/>
    <property type="project" value="InterPro"/>
</dbReference>
<feature type="binding site" evidence="7">
    <location>
        <position position="127"/>
    </location>
    <ligand>
        <name>Fe cation</name>
        <dbReference type="ChEBI" id="CHEBI:24875"/>
        <label>2</label>
    </ligand>
</feature>
<feature type="binding site" evidence="7">
    <location>
        <position position="18"/>
    </location>
    <ligand>
        <name>Fe cation</name>
        <dbReference type="ChEBI" id="CHEBI:24875"/>
        <label>1</label>
    </ligand>
</feature>
<feature type="binding site" evidence="7">
    <location>
        <position position="130"/>
    </location>
    <ligand>
        <name>Fe cation</name>
        <dbReference type="ChEBI" id="CHEBI:24875"/>
        <label>2</label>
    </ligand>
</feature>
<comment type="similarity">
    <text evidence="1 6 8">Belongs to the bacterioferritin family.</text>
</comment>
<feature type="binding site" evidence="7">
    <location>
        <position position="51"/>
    </location>
    <ligand>
        <name>Fe cation</name>
        <dbReference type="ChEBI" id="CHEBI:24875"/>
        <label>1</label>
    </ligand>
</feature>
<dbReference type="PROSITE" id="PS50905">
    <property type="entry name" value="FERRITIN_LIKE"/>
    <property type="match status" value="1"/>
</dbReference>
<reference evidence="10 11" key="1">
    <citation type="submission" date="2014-12" db="EMBL/GenBank/DDBJ databases">
        <title>Genome assembly of Enhygromyxa salina DSM 15201.</title>
        <authorList>
            <person name="Sharma G."/>
            <person name="Subramanian S."/>
        </authorList>
    </citation>
    <scope>NUCLEOTIDE SEQUENCE [LARGE SCALE GENOMIC DNA]</scope>
    <source>
        <strain evidence="10 11">DSM 15201</strain>
    </source>
</reference>
<dbReference type="InterPro" id="IPR009040">
    <property type="entry name" value="Ferritin-like_diiron"/>
</dbReference>
<comment type="function">
    <text evidence="6">Iron-storage protein, whose ferroxidase center binds Fe(2+), oxidizes it using dioxygen to Fe(3+), and participates in the subsequent Fe(3+) oxide mineral core formation within the central cavity of the BFR protein shell.</text>
</comment>
<dbReference type="PIRSF" id="PIRSF002560">
    <property type="entry name" value="Bacterioferritin"/>
    <property type="match status" value="1"/>
</dbReference>
<dbReference type="GO" id="GO:0005829">
    <property type="term" value="C:cytosol"/>
    <property type="evidence" value="ECO:0007669"/>
    <property type="project" value="TreeGrafter"/>
</dbReference>
<evidence type="ECO:0000256" key="6">
    <source>
        <dbReference type="PIRNR" id="PIRNR002560"/>
    </source>
</evidence>
<feature type="binding site" evidence="7">
    <location>
        <position position="127"/>
    </location>
    <ligand>
        <name>Fe cation</name>
        <dbReference type="ChEBI" id="CHEBI:24875"/>
        <label>1</label>
    </ligand>
</feature>
<organism evidence="10 11">
    <name type="scientific">Enhygromyxa salina</name>
    <dbReference type="NCBI Taxonomy" id="215803"/>
    <lineage>
        <taxon>Bacteria</taxon>
        <taxon>Pseudomonadati</taxon>
        <taxon>Myxococcota</taxon>
        <taxon>Polyangia</taxon>
        <taxon>Nannocystales</taxon>
        <taxon>Nannocystaceae</taxon>
        <taxon>Enhygromyxa</taxon>
    </lineage>
</organism>
<feature type="binding site" description="axial binding residue" evidence="7">
    <location>
        <position position="52"/>
    </location>
    <ligand>
        <name>heme b</name>
        <dbReference type="ChEBI" id="CHEBI:60344"/>
        <note>ligand shared between dimeric partners</note>
    </ligand>
    <ligandPart>
        <name>Fe</name>
        <dbReference type="ChEBI" id="CHEBI:18248"/>
    </ligandPart>
</feature>
<evidence type="ECO:0000256" key="5">
    <source>
        <dbReference type="ARBA" id="ARBA00023004"/>
    </source>
</evidence>
<feature type="binding site" evidence="7">
    <location>
        <position position="54"/>
    </location>
    <ligand>
        <name>Fe cation</name>
        <dbReference type="ChEBI" id="CHEBI:24875"/>
        <label>1</label>
    </ligand>
</feature>
<dbReference type="CDD" id="cd00907">
    <property type="entry name" value="Bacterioferritin"/>
    <property type="match status" value="1"/>
</dbReference>
<dbReference type="PROSITE" id="PS00549">
    <property type="entry name" value="BACTERIOFERRITIN"/>
    <property type="match status" value="1"/>
</dbReference>
<dbReference type="FunFam" id="1.20.1260.10:FF:000005">
    <property type="entry name" value="Bacterioferritin"/>
    <property type="match status" value="1"/>
</dbReference>
<comment type="caution">
    <text evidence="10">The sequence shown here is derived from an EMBL/GenBank/DDBJ whole genome shotgun (WGS) entry which is preliminary data.</text>
</comment>
<dbReference type="PANTHER" id="PTHR30295">
    <property type="entry name" value="BACTERIOFERRITIN"/>
    <property type="match status" value="1"/>
</dbReference>
<dbReference type="Proteomes" id="UP000031599">
    <property type="component" value="Unassembled WGS sequence"/>
</dbReference>
<dbReference type="GO" id="GO:0140315">
    <property type="term" value="F:iron ion sequestering activity"/>
    <property type="evidence" value="ECO:0007669"/>
    <property type="project" value="UniProtKB-ARBA"/>
</dbReference>
<accession>A0A0C2D0V6</accession>
<dbReference type="RefSeq" id="WP_052555120.1">
    <property type="nucleotide sequence ID" value="NZ_JMCC02000089.1"/>
</dbReference>
<name>A0A0C2D0V6_9BACT</name>
<dbReference type="GO" id="GO:0004322">
    <property type="term" value="F:ferroxidase activity"/>
    <property type="evidence" value="ECO:0007669"/>
    <property type="project" value="UniProtKB-EC"/>
</dbReference>
<evidence type="ECO:0000256" key="3">
    <source>
        <dbReference type="ARBA" id="ARBA00022617"/>
    </source>
</evidence>
<keyword evidence="2 6" id="KW-0409">Iron storage</keyword>
<feature type="domain" description="Ferritin-like diiron" evidence="9">
    <location>
        <begin position="1"/>
        <end position="145"/>
    </location>
</feature>
<dbReference type="InterPro" id="IPR002024">
    <property type="entry name" value="Bacterioferritin"/>
</dbReference>
<evidence type="ECO:0000256" key="8">
    <source>
        <dbReference type="RuleBase" id="RU000623"/>
    </source>
</evidence>
<dbReference type="GO" id="GO:0006879">
    <property type="term" value="P:intracellular iron ion homeostasis"/>
    <property type="evidence" value="ECO:0007669"/>
    <property type="project" value="UniProtKB-KW"/>
</dbReference>
<evidence type="ECO:0000256" key="1">
    <source>
        <dbReference type="ARBA" id="ARBA00008093"/>
    </source>
</evidence>
<evidence type="ECO:0000259" key="9">
    <source>
        <dbReference type="PROSITE" id="PS50905"/>
    </source>
</evidence>
<keyword evidence="5 6" id="KW-0408">Iron</keyword>
<feature type="binding site" evidence="7">
    <location>
        <position position="51"/>
    </location>
    <ligand>
        <name>Fe cation</name>
        <dbReference type="ChEBI" id="CHEBI:24875"/>
        <label>2</label>
    </ligand>
</feature>
<dbReference type="NCBIfam" id="TIGR00754">
    <property type="entry name" value="bfr"/>
    <property type="match status" value="1"/>
</dbReference>
<dbReference type="InterPro" id="IPR008331">
    <property type="entry name" value="Ferritin_DPS_dom"/>
</dbReference>
<dbReference type="Gene3D" id="1.20.1260.10">
    <property type="match status" value="1"/>
</dbReference>
<evidence type="ECO:0000256" key="7">
    <source>
        <dbReference type="PIRSR" id="PIRSR002560-1"/>
    </source>
</evidence>
<evidence type="ECO:0000313" key="10">
    <source>
        <dbReference type="EMBL" id="KIG13767.1"/>
    </source>
</evidence>
<feature type="binding site" evidence="7">
    <location>
        <position position="94"/>
    </location>
    <ligand>
        <name>Fe cation</name>
        <dbReference type="ChEBI" id="CHEBI:24875"/>
        <label>2</label>
    </ligand>
</feature>
<dbReference type="AlphaFoldDB" id="A0A0C2D0V6"/>
<proteinExistence type="inferred from homology"/>
<dbReference type="InterPro" id="IPR012347">
    <property type="entry name" value="Ferritin-like"/>
</dbReference>
<dbReference type="PANTHER" id="PTHR30295:SF0">
    <property type="entry name" value="BACTERIOFERRITIN"/>
    <property type="match status" value="1"/>
</dbReference>
<sequence>MKGKTEIIELLNEVLTAELTAINQYFIHAKMLQNWGLTKLAAHVRAESIDEMKHADELIDRILYLEGIPNLQRYNKVNVGETPAEQLKLDLDVEYQAIERFNRGIALCRDHADNGSRELLEKMLVSEEGHVDWLETQLDLIERLGETAYLAEQL</sequence>
<dbReference type="SUPFAM" id="SSF47240">
    <property type="entry name" value="Ferritin-like"/>
    <property type="match status" value="1"/>
</dbReference>
<keyword evidence="4 6" id="KW-0479">Metal-binding</keyword>
<dbReference type="GO" id="GO:0020037">
    <property type="term" value="F:heme binding"/>
    <property type="evidence" value="ECO:0007669"/>
    <property type="project" value="TreeGrafter"/>
</dbReference>
<dbReference type="GO" id="GO:0008199">
    <property type="term" value="F:ferric iron binding"/>
    <property type="evidence" value="ECO:0007669"/>
    <property type="project" value="InterPro"/>
</dbReference>
<protein>
    <recommendedName>
        <fullName evidence="6 8">Bacterioferritin</fullName>
        <ecNumber evidence="6">1.16.3.1</ecNumber>
    </recommendedName>
</protein>
<keyword evidence="3 8" id="KW-0349">Heme</keyword>
<evidence type="ECO:0000256" key="2">
    <source>
        <dbReference type="ARBA" id="ARBA00022434"/>
    </source>
</evidence>
<feature type="binding site" evidence="7">
    <location>
        <position position="50"/>
    </location>
    <ligand>
        <name>Fe cation</name>
        <dbReference type="ChEBI" id="CHEBI:24875"/>
        <label>3</label>
    </ligand>
</feature>
<dbReference type="InterPro" id="IPR009078">
    <property type="entry name" value="Ferritin-like_SF"/>
</dbReference>
<dbReference type="EC" id="1.16.3.1" evidence="6"/>
<evidence type="ECO:0000313" key="11">
    <source>
        <dbReference type="Proteomes" id="UP000031599"/>
    </source>
</evidence>
<comment type="catalytic activity">
    <reaction evidence="6">
        <text>4 Fe(2+) + O2 + 4 H(+) = 4 Fe(3+) + 2 H2O</text>
        <dbReference type="Rhea" id="RHEA:11148"/>
        <dbReference type="ChEBI" id="CHEBI:15377"/>
        <dbReference type="ChEBI" id="CHEBI:15378"/>
        <dbReference type="ChEBI" id="CHEBI:15379"/>
        <dbReference type="ChEBI" id="CHEBI:29033"/>
        <dbReference type="ChEBI" id="CHEBI:29034"/>
        <dbReference type="EC" id="1.16.3.1"/>
    </reaction>
</comment>
<dbReference type="EMBL" id="JMCC02000089">
    <property type="protein sequence ID" value="KIG13767.1"/>
    <property type="molecule type" value="Genomic_DNA"/>
</dbReference>
<dbReference type="PRINTS" id="PR00601">
    <property type="entry name" value="BACFERRITIN"/>
</dbReference>
<dbReference type="Pfam" id="PF00210">
    <property type="entry name" value="Ferritin"/>
    <property type="match status" value="1"/>
</dbReference>
<evidence type="ECO:0000256" key="4">
    <source>
        <dbReference type="ARBA" id="ARBA00022723"/>
    </source>
</evidence>